<evidence type="ECO:0000256" key="3">
    <source>
        <dbReference type="ARBA" id="ARBA00022750"/>
    </source>
</evidence>
<evidence type="ECO:0000256" key="2">
    <source>
        <dbReference type="ARBA" id="ARBA00022670"/>
    </source>
</evidence>
<evidence type="ECO:0000313" key="6">
    <source>
        <dbReference type="Proteomes" id="UP000740883"/>
    </source>
</evidence>
<dbReference type="InterPro" id="IPR021109">
    <property type="entry name" value="Peptidase_aspartic_dom_sf"/>
</dbReference>
<gene>
    <name evidence="5" type="primary">Asprv1</name>
    <name evidence="5" type="ORF">NGRA_2842</name>
</gene>
<dbReference type="Proteomes" id="UP000740883">
    <property type="component" value="Unassembled WGS sequence"/>
</dbReference>
<dbReference type="SUPFAM" id="SSF56672">
    <property type="entry name" value="DNA/RNA polymerases"/>
    <property type="match status" value="1"/>
</dbReference>
<keyword evidence="3" id="KW-0064">Aspartyl protease</keyword>
<comment type="similarity">
    <text evidence="1">Belongs to the DDI1 family.</text>
</comment>
<dbReference type="EMBL" id="SBJO01000415">
    <property type="protein sequence ID" value="KAF9761114.1"/>
    <property type="molecule type" value="Genomic_DNA"/>
</dbReference>
<evidence type="ECO:0000313" key="5">
    <source>
        <dbReference type="EMBL" id="KAF9761114.1"/>
    </source>
</evidence>
<dbReference type="AlphaFoldDB" id="A0A9P6GWZ5"/>
<comment type="caution">
    <text evidence="5">The sequence shown here is derived from an EMBL/GenBank/DDBJ whole genome shotgun (WGS) entry which is preliminary data.</text>
</comment>
<keyword evidence="4" id="KW-0378">Hydrolase</keyword>
<dbReference type="Pfam" id="PF13975">
    <property type="entry name" value="gag-asp_proteas"/>
    <property type="match status" value="1"/>
</dbReference>
<evidence type="ECO:0000256" key="1">
    <source>
        <dbReference type="ARBA" id="ARBA00009136"/>
    </source>
</evidence>
<dbReference type="InterPro" id="IPR043502">
    <property type="entry name" value="DNA/RNA_pol_sf"/>
</dbReference>
<protein>
    <submittedName>
        <fullName evidence="5">Retroviral-like aspartic protease 1</fullName>
    </submittedName>
</protein>
<accession>A0A9P6GWZ5</accession>
<organism evidence="5 6">
    <name type="scientific">Nosema granulosis</name>
    <dbReference type="NCBI Taxonomy" id="83296"/>
    <lineage>
        <taxon>Eukaryota</taxon>
        <taxon>Fungi</taxon>
        <taxon>Fungi incertae sedis</taxon>
        <taxon>Microsporidia</taxon>
        <taxon>Nosematidae</taxon>
        <taxon>Nosema</taxon>
    </lineage>
</organism>
<dbReference type="Gene3D" id="3.10.10.10">
    <property type="entry name" value="HIV Type 1 Reverse Transcriptase, subunit A, domain 1"/>
    <property type="match status" value="1"/>
</dbReference>
<dbReference type="GO" id="GO:0006508">
    <property type="term" value="P:proteolysis"/>
    <property type="evidence" value="ECO:0007669"/>
    <property type="project" value="UniProtKB-KW"/>
</dbReference>
<sequence>MKYQTNQRKKKLTLASKLNGIDVQLIVDTGSDLNFISKEVAEKIPNSCRNTTQNTNITLSNGTKEEILEKYTVTFIEIRSGLTCKEEFHVLQSLPYDGILGQQFLQKHNCIISFKNKSVTFQNNEQTPLDIDETILNKIHSPYSVTKYVKQVVADYKSKNPPLGLIKGCKMHLYLEDNIPVRQKPYPIALSYIPKVREEIKKLMKLNIIRRSESSYAAPAFPKTKKMVISDY</sequence>
<dbReference type="SUPFAM" id="SSF50630">
    <property type="entry name" value="Acid proteases"/>
    <property type="match status" value="1"/>
</dbReference>
<dbReference type="OrthoDB" id="5535068at2759"/>
<dbReference type="GO" id="GO:0004190">
    <property type="term" value="F:aspartic-type endopeptidase activity"/>
    <property type="evidence" value="ECO:0007669"/>
    <property type="project" value="UniProtKB-KW"/>
</dbReference>
<reference evidence="5 6" key="1">
    <citation type="journal article" date="2020" name="Genome Biol. Evol.">
        <title>Comparative genomics of strictly vertically transmitted, feminizing microsporidia endosymbionts of amphipod crustaceans.</title>
        <authorList>
            <person name="Cormier A."/>
            <person name="Chebbi M.A."/>
            <person name="Giraud I."/>
            <person name="Wattier R."/>
            <person name="Teixeira M."/>
            <person name="Gilbert C."/>
            <person name="Rigaud T."/>
            <person name="Cordaux R."/>
        </authorList>
    </citation>
    <scope>NUCLEOTIDE SEQUENCE [LARGE SCALE GENOMIC DNA]</scope>
    <source>
        <strain evidence="5 6">Ou3-Ou53</strain>
    </source>
</reference>
<evidence type="ECO:0000256" key="4">
    <source>
        <dbReference type="ARBA" id="ARBA00022801"/>
    </source>
</evidence>
<name>A0A9P6GWZ5_9MICR</name>
<dbReference type="CDD" id="cd00303">
    <property type="entry name" value="retropepsin_like"/>
    <property type="match status" value="1"/>
</dbReference>
<dbReference type="PANTHER" id="PTHR12917">
    <property type="entry name" value="ASPARTYL PROTEASE DDI-RELATED"/>
    <property type="match status" value="1"/>
</dbReference>
<keyword evidence="2 5" id="KW-0645">Protease</keyword>
<dbReference type="PANTHER" id="PTHR12917:SF1">
    <property type="entry name" value="AT13091P"/>
    <property type="match status" value="1"/>
</dbReference>
<keyword evidence="6" id="KW-1185">Reference proteome</keyword>
<dbReference type="Gene3D" id="2.40.70.10">
    <property type="entry name" value="Acid Proteases"/>
    <property type="match status" value="1"/>
</dbReference>
<proteinExistence type="inferred from homology"/>